<evidence type="ECO:0000256" key="2">
    <source>
        <dbReference type="ARBA" id="ARBA00023125"/>
    </source>
</evidence>
<comment type="subcellular location">
    <subcellularLocation>
        <location evidence="1">Nucleus</location>
    </subcellularLocation>
</comment>
<dbReference type="Proteomes" id="UP001150907">
    <property type="component" value="Unassembled WGS sequence"/>
</dbReference>
<feature type="region of interest" description="Disordered" evidence="5">
    <location>
        <begin position="376"/>
        <end position="441"/>
    </location>
</feature>
<dbReference type="Pfam" id="PF00505">
    <property type="entry name" value="HMG_box"/>
    <property type="match status" value="1"/>
</dbReference>
<dbReference type="SMART" id="SM00398">
    <property type="entry name" value="HMG"/>
    <property type="match status" value="1"/>
</dbReference>
<feature type="compositionally biased region" description="Low complexity" evidence="5">
    <location>
        <begin position="292"/>
        <end position="303"/>
    </location>
</feature>
<evidence type="ECO:0000256" key="5">
    <source>
        <dbReference type="SAM" id="MobiDB-lite"/>
    </source>
</evidence>
<evidence type="ECO:0000259" key="6">
    <source>
        <dbReference type="PROSITE" id="PS50118"/>
    </source>
</evidence>
<feature type="compositionally biased region" description="Basic and acidic residues" evidence="5">
    <location>
        <begin position="312"/>
        <end position="327"/>
    </location>
</feature>
<proteinExistence type="predicted"/>
<evidence type="ECO:0000256" key="4">
    <source>
        <dbReference type="PROSITE-ProRule" id="PRU00267"/>
    </source>
</evidence>
<dbReference type="PROSITE" id="PS50118">
    <property type="entry name" value="HMG_BOX_2"/>
    <property type="match status" value="1"/>
</dbReference>
<feature type="DNA-binding region" description="HMG box" evidence="4">
    <location>
        <begin position="195"/>
        <end position="263"/>
    </location>
</feature>
<dbReference type="SUPFAM" id="SSF47095">
    <property type="entry name" value="HMG-box"/>
    <property type="match status" value="1"/>
</dbReference>
<dbReference type="OrthoDB" id="1919336at2759"/>
<keyword evidence="8" id="KW-1185">Reference proteome</keyword>
<dbReference type="GO" id="GO:0010468">
    <property type="term" value="P:regulation of gene expression"/>
    <property type="evidence" value="ECO:0007669"/>
    <property type="project" value="TreeGrafter"/>
</dbReference>
<reference evidence="7" key="1">
    <citation type="submission" date="2022-07" db="EMBL/GenBank/DDBJ databases">
        <title>Phylogenomic reconstructions and comparative analyses of Kickxellomycotina fungi.</title>
        <authorList>
            <person name="Reynolds N.K."/>
            <person name="Stajich J.E."/>
            <person name="Barry K."/>
            <person name="Grigoriev I.V."/>
            <person name="Crous P."/>
            <person name="Smith M.E."/>
        </authorList>
    </citation>
    <scope>NUCLEOTIDE SEQUENCE</scope>
    <source>
        <strain evidence="7">IMI 214461</strain>
    </source>
</reference>
<feature type="region of interest" description="Disordered" evidence="5">
    <location>
        <begin position="178"/>
        <end position="197"/>
    </location>
</feature>
<gene>
    <name evidence="7" type="primary">NHP10</name>
    <name evidence="7" type="ORF">H4R26_000605</name>
</gene>
<dbReference type="PANTHER" id="PTHR46040:SF3">
    <property type="entry name" value="HIGH MOBILITY GROUP PROTEIN 2"/>
    <property type="match status" value="1"/>
</dbReference>
<dbReference type="Gene3D" id="1.10.30.10">
    <property type="entry name" value="High mobility group box domain"/>
    <property type="match status" value="1"/>
</dbReference>
<name>A0A9W8EK06_9FUNG</name>
<dbReference type="GO" id="GO:0003677">
    <property type="term" value="F:DNA binding"/>
    <property type="evidence" value="ECO:0007669"/>
    <property type="project" value="UniProtKB-UniRule"/>
</dbReference>
<feature type="compositionally biased region" description="Low complexity" evidence="5">
    <location>
        <begin position="384"/>
        <end position="412"/>
    </location>
</feature>
<feature type="compositionally biased region" description="Polar residues" evidence="5">
    <location>
        <begin position="432"/>
        <end position="441"/>
    </location>
</feature>
<feature type="region of interest" description="Disordered" evidence="5">
    <location>
        <begin position="70"/>
        <end position="121"/>
    </location>
</feature>
<dbReference type="InterPro" id="IPR009071">
    <property type="entry name" value="HMG_box_dom"/>
</dbReference>
<dbReference type="InterPro" id="IPR056513">
    <property type="entry name" value="INO80F"/>
</dbReference>
<evidence type="ECO:0000256" key="3">
    <source>
        <dbReference type="ARBA" id="ARBA00023242"/>
    </source>
</evidence>
<feature type="compositionally biased region" description="Polar residues" evidence="5">
    <location>
        <begin position="413"/>
        <end position="423"/>
    </location>
</feature>
<accession>A0A9W8EK06</accession>
<evidence type="ECO:0000313" key="7">
    <source>
        <dbReference type="EMBL" id="KAJ2007724.1"/>
    </source>
</evidence>
<dbReference type="InterPro" id="IPR036910">
    <property type="entry name" value="HMG_box_dom_sf"/>
</dbReference>
<feature type="compositionally biased region" description="Polar residues" evidence="5">
    <location>
        <begin position="73"/>
        <end position="84"/>
    </location>
</feature>
<keyword evidence="2 4" id="KW-0238">DNA-binding</keyword>
<dbReference type="Pfam" id="PF24245">
    <property type="entry name" value="INO80F"/>
    <property type="match status" value="1"/>
</dbReference>
<dbReference type="InterPro" id="IPR051965">
    <property type="entry name" value="ChromReg_NeuronalGeneExpr"/>
</dbReference>
<sequence>MAKSKVAAAAASLETPEDALQKYQCSDLKRQLEELEEYNELLAIKLFRSQKRLRRMKIERNILLDRFEHSRHVSSSRTHNNASNHIDDSGSDSDAPLKNTFPRPPLTASDSEPIDRLQPSVSPIPATASVAAAVPTAHARWKASHNNLPSSSASTPMLISADSAVAAAANSPSALTSYNTGTFRKPRSEKDPNAPRRPANAFVLYCQDVRPNIKSNYVDMNSGELTRAMAVTWKALEKAEKQKYFDLYEREMYRYHKELIEYNSSLSTKTPADVPSVPVSAASAAAASAAVTSSSATSESSTAIVPPFADTSSRDGDMDVDHHHVSATDDDEDEDQTAAAAIALLASNPTHAAAATTACIRDLSISAEPPCLPTNGTHSLMSRSSASPTAASAAAAAISPSASASPHASSSPRKNPTAPQSTAAARRDMPSVSPTKQAGQP</sequence>
<organism evidence="7 8">
    <name type="scientific">Coemansia thaxteri</name>
    <dbReference type="NCBI Taxonomy" id="2663907"/>
    <lineage>
        <taxon>Eukaryota</taxon>
        <taxon>Fungi</taxon>
        <taxon>Fungi incertae sedis</taxon>
        <taxon>Zoopagomycota</taxon>
        <taxon>Kickxellomycotina</taxon>
        <taxon>Kickxellomycetes</taxon>
        <taxon>Kickxellales</taxon>
        <taxon>Kickxellaceae</taxon>
        <taxon>Coemansia</taxon>
    </lineage>
</organism>
<dbReference type="GO" id="GO:0005634">
    <property type="term" value="C:nucleus"/>
    <property type="evidence" value="ECO:0007669"/>
    <property type="project" value="UniProtKB-SubCell"/>
</dbReference>
<dbReference type="EMBL" id="JANBQF010000019">
    <property type="protein sequence ID" value="KAJ2007724.1"/>
    <property type="molecule type" value="Genomic_DNA"/>
</dbReference>
<keyword evidence="3 4" id="KW-0539">Nucleus</keyword>
<dbReference type="PANTHER" id="PTHR46040">
    <property type="entry name" value="HIGH MOBILITY GROUP PROTEIN 2"/>
    <property type="match status" value="1"/>
</dbReference>
<protein>
    <submittedName>
        <fullName evidence="7">Non-histone protein</fullName>
    </submittedName>
</protein>
<comment type="caution">
    <text evidence="7">The sequence shown here is derived from an EMBL/GenBank/DDBJ whole genome shotgun (WGS) entry which is preliminary data.</text>
</comment>
<evidence type="ECO:0000313" key="8">
    <source>
        <dbReference type="Proteomes" id="UP001150907"/>
    </source>
</evidence>
<evidence type="ECO:0000256" key="1">
    <source>
        <dbReference type="ARBA" id="ARBA00004123"/>
    </source>
</evidence>
<feature type="domain" description="HMG box" evidence="6">
    <location>
        <begin position="195"/>
        <end position="263"/>
    </location>
</feature>
<dbReference type="AlphaFoldDB" id="A0A9W8EK06"/>
<feature type="region of interest" description="Disordered" evidence="5">
    <location>
        <begin position="292"/>
        <end position="335"/>
    </location>
</feature>